<feature type="transmembrane region" description="Helical" evidence="9">
    <location>
        <begin position="71"/>
        <end position="93"/>
    </location>
</feature>
<dbReference type="PANTHER" id="PTHR11616:SF240">
    <property type="entry name" value="BLOATED TUBULES, ISOFORM B-RELATED"/>
    <property type="match status" value="1"/>
</dbReference>
<feature type="binding site" evidence="6">
    <location>
        <position position="415"/>
    </location>
    <ligand>
        <name>Na(+)</name>
        <dbReference type="ChEBI" id="CHEBI:29101"/>
        <label>1</label>
    </ligand>
</feature>
<evidence type="ECO:0000313" key="11">
    <source>
        <dbReference type="Proteomes" id="UP001347796"/>
    </source>
</evidence>
<dbReference type="GO" id="GO:0005886">
    <property type="term" value="C:plasma membrane"/>
    <property type="evidence" value="ECO:0007669"/>
    <property type="project" value="TreeGrafter"/>
</dbReference>
<keyword evidence="3 8" id="KW-0812">Transmembrane</keyword>
<keyword evidence="6" id="KW-0479">Metal-binding</keyword>
<dbReference type="PROSITE" id="PS00610">
    <property type="entry name" value="NA_NEUROTRAN_SYMP_1"/>
    <property type="match status" value="1"/>
</dbReference>
<feature type="transmembrane region" description="Helical" evidence="9">
    <location>
        <begin position="519"/>
        <end position="541"/>
    </location>
</feature>
<evidence type="ECO:0000256" key="2">
    <source>
        <dbReference type="ARBA" id="ARBA00022448"/>
    </source>
</evidence>
<protein>
    <recommendedName>
        <fullName evidence="8">Transporter</fullName>
    </recommendedName>
</protein>
<dbReference type="GO" id="GO:0015375">
    <property type="term" value="F:glycine:sodium symporter activity"/>
    <property type="evidence" value="ECO:0007669"/>
    <property type="project" value="TreeGrafter"/>
</dbReference>
<feature type="transmembrane region" description="Helical" evidence="9">
    <location>
        <begin position="403"/>
        <end position="425"/>
    </location>
</feature>
<evidence type="ECO:0000313" key="10">
    <source>
        <dbReference type="EMBL" id="KAK6173320.1"/>
    </source>
</evidence>
<evidence type="ECO:0000256" key="6">
    <source>
        <dbReference type="PIRSR" id="PIRSR600175-1"/>
    </source>
</evidence>
<feature type="binding site" evidence="6">
    <location>
        <position position="50"/>
    </location>
    <ligand>
        <name>Na(+)</name>
        <dbReference type="ChEBI" id="CHEBI:29101"/>
        <label>1</label>
    </ligand>
</feature>
<feature type="binding site" evidence="6">
    <location>
        <position position="318"/>
    </location>
    <ligand>
        <name>Na(+)</name>
        <dbReference type="ChEBI" id="CHEBI:29101"/>
        <label>1</label>
    </ligand>
</feature>
<reference evidence="10 11" key="1">
    <citation type="submission" date="2024-01" db="EMBL/GenBank/DDBJ databases">
        <title>The genome of the rayed Mediterranean limpet Patella caerulea (Linnaeus, 1758).</title>
        <authorList>
            <person name="Anh-Thu Weber A."/>
            <person name="Halstead-Nussloch G."/>
        </authorList>
    </citation>
    <scope>NUCLEOTIDE SEQUENCE [LARGE SCALE GENOMIC DNA]</scope>
    <source>
        <strain evidence="10">AATW-2023a</strain>
        <tissue evidence="10">Whole specimen</tissue>
    </source>
</reference>
<dbReference type="Proteomes" id="UP001347796">
    <property type="component" value="Unassembled WGS sequence"/>
</dbReference>
<dbReference type="GO" id="GO:0046872">
    <property type="term" value="F:metal ion binding"/>
    <property type="evidence" value="ECO:0007669"/>
    <property type="project" value="UniProtKB-KW"/>
</dbReference>
<evidence type="ECO:0000256" key="3">
    <source>
        <dbReference type="ARBA" id="ARBA00022692"/>
    </source>
</evidence>
<comment type="caution">
    <text evidence="10">The sequence shown here is derived from an EMBL/GenBank/DDBJ whole genome shotgun (WGS) entry which is preliminary data.</text>
</comment>
<feature type="disulfide bond" evidence="7">
    <location>
        <begin position="153"/>
        <end position="161"/>
    </location>
</feature>
<proteinExistence type="inferred from homology"/>
<feature type="transmembrane region" description="Helical" evidence="9">
    <location>
        <begin position="235"/>
        <end position="256"/>
    </location>
</feature>
<evidence type="ECO:0000256" key="1">
    <source>
        <dbReference type="ARBA" id="ARBA00004141"/>
    </source>
</evidence>
<evidence type="ECO:0000256" key="5">
    <source>
        <dbReference type="ARBA" id="ARBA00023136"/>
    </source>
</evidence>
<keyword evidence="7" id="KW-1015">Disulfide bond</keyword>
<accession>A0AAN8JAP3</accession>
<feature type="transmembrane region" description="Helical" evidence="9">
    <location>
        <begin position="311"/>
        <end position="332"/>
    </location>
</feature>
<dbReference type="PANTHER" id="PTHR11616">
    <property type="entry name" value="SODIUM/CHLORIDE DEPENDENT TRANSPORTER"/>
    <property type="match status" value="1"/>
</dbReference>
<gene>
    <name evidence="10" type="ORF">SNE40_016794</name>
</gene>
<dbReference type="PRINTS" id="PR00176">
    <property type="entry name" value="NANEUSMPORT"/>
</dbReference>
<comment type="similarity">
    <text evidence="8">Belongs to the sodium:neurotransmitter symporter (SNF) (TC 2.A.22) family.</text>
</comment>
<organism evidence="10 11">
    <name type="scientific">Patella caerulea</name>
    <name type="common">Rayed Mediterranean limpet</name>
    <dbReference type="NCBI Taxonomy" id="87958"/>
    <lineage>
        <taxon>Eukaryota</taxon>
        <taxon>Metazoa</taxon>
        <taxon>Spiralia</taxon>
        <taxon>Lophotrochozoa</taxon>
        <taxon>Mollusca</taxon>
        <taxon>Gastropoda</taxon>
        <taxon>Patellogastropoda</taxon>
        <taxon>Patelloidea</taxon>
        <taxon>Patellidae</taxon>
        <taxon>Patella</taxon>
    </lineage>
</organism>
<keyword evidence="4 9" id="KW-1133">Transmembrane helix</keyword>
<feature type="transmembrane region" description="Helical" evidence="9">
    <location>
        <begin position="263"/>
        <end position="283"/>
    </location>
</feature>
<dbReference type="Pfam" id="PF00209">
    <property type="entry name" value="SNF"/>
    <property type="match status" value="1"/>
</dbReference>
<feature type="transmembrane region" description="Helical" evidence="9">
    <location>
        <begin position="446"/>
        <end position="472"/>
    </location>
</feature>
<dbReference type="AlphaFoldDB" id="A0AAN8JAP3"/>
<feature type="transmembrane region" description="Helical" evidence="9">
    <location>
        <begin position="344"/>
        <end position="369"/>
    </location>
</feature>
<feature type="transmembrane region" description="Helical" evidence="9">
    <location>
        <begin position="478"/>
        <end position="499"/>
    </location>
</feature>
<evidence type="ECO:0000256" key="9">
    <source>
        <dbReference type="SAM" id="Phobius"/>
    </source>
</evidence>
<evidence type="ECO:0000256" key="8">
    <source>
        <dbReference type="RuleBase" id="RU003732"/>
    </source>
</evidence>
<keyword evidence="6" id="KW-0915">Sodium</keyword>
<evidence type="ECO:0000256" key="4">
    <source>
        <dbReference type="ARBA" id="ARBA00022989"/>
    </source>
</evidence>
<keyword evidence="5 9" id="KW-0472">Membrane</keyword>
<name>A0AAN8JAP3_PATCE</name>
<feature type="transmembrane region" description="Helical" evidence="9">
    <location>
        <begin position="553"/>
        <end position="581"/>
    </location>
</feature>
<keyword evidence="8" id="KW-0769">Symport</keyword>
<comment type="subcellular location">
    <subcellularLocation>
        <location evidence="1">Membrane</location>
        <topology evidence="1">Multi-pass membrane protein</topology>
    </subcellularLocation>
</comment>
<keyword evidence="11" id="KW-1185">Reference proteome</keyword>
<keyword evidence="2 8" id="KW-0813">Transport</keyword>
<sequence length="656" mass="72806">MADDKNNGAIYPSLVDKVEGQVLEKESETSTERGNWSNKLDFLLSCLSYAVGLGNVWRFPYLCYRNGGGAFLIPFLVMLFITGIPLVFLELSFGQFASQGVVSIWSVSPIFQGVGWAMFVVSVLIAIYYNMIIAWTLYYLFASFAKVLPWSFCGAWSTEACLENREHIQNCTLYNGTFYNNTCYTVDMVGQATFNYMQNSTNNSLAKSKSPSDEYFHEYVLDITEGVEHMGGVKWELALCLLLAWVLVCICLANGIKTSGKAVYFTAFFPYIVLTILLVRGLTLEGSLDGIRYFFTPKWEKLASAKVWGDAAVQIFFSLSPGWGGLITLASFNKFNNNCYKDAVLVSILDCATSVFAGMVIFSIIGYMANEMNQNIDEVASEGAGLAFIIYPEVVTRLPISQLWAVLFFMMLVTLGLGTQIATVTTVHTTLMDRFPTLFSQGKRSVCLLIGIAFVCYLIGLSFCTRGGMYILQLFDNFAASYSLLIVCFTECVAIAWVYGAERFLSDIETMLGKRPPKIWVISWKFIAPIALLVILIFTWIDFKPTKYGDLVFPAWADGVGCLITLASVLCIPIFAFITVFKQYRNSNSTIIQAIKVSLRPSENWGPALKGDKMAREAVGVGGNPADTFQSQIPLTMATNNETEFNGIMPPPTTKC</sequence>
<dbReference type="EMBL" id="JAZGQO010000011">
    <property type="protein sequence ID" value="KAK6173320.1"/>
    <property type="molecule type" value="Genomic_DNA"/>
</dbReference>
<dbReference type="PROSITE" id="PS50267">
    <property type="entry name" value="NA_NEUROTRAN_SYMP_3"/>
    <property type="match status" value="1"/>
</dbReference>
<feature type="binding site" evidence="6">
    <location>
        <position position="55"/>
    </location>
    <ligand>
        <name>Na(+)</name>
        <dbReference type="ChEBI" id="CHEBI:29101"/>
        <label>1</label>
    </ligand>
</feature>
<dbReference type="InterPro" id="IPR000175">
    <property type="entry name" value="Na/ntran_symport"/>
</dbReference>
<dbReference type="InterPro" id="IPR037272">
    <property type="entry name" value="SNS_sf"/>
</dbReference>
<dbReference type="SUPFAM" id="SSF161070">
    <property type="entry name" value="SNF-like"/>
    <property type="match status" value="1"/>
</dbReference>
<evidence type="ECO:0000256" key="7">
    <source>
        <dbReference type="PIRSR" id="PIRSR600175-2"/>
    </source>
</evidence>
<feature type="binding site" evidence="6">
    <location>
        <position position="51"/>
    </location>
    <ligand>
        <name>Na(+)</name>
        <dbReference type="ChEBI" id="CHEBI:29101"/>
        <label>1</label>
    </ligand>
</feature>
<feature type="transmembrane region" description="Helical" evidence="9">
    <location>
        <begin position="114"/>
        <end position="141"/>
    </location>
</feature>